<comment type="caution">
    <text evidence="1">The sequence shown here is derived from an EMBL/GenBank/DDBJ whole genome shotgun (WGS) entry which is preliminary data.</text>
</comment>
<accession>A0A9D9EI15</accession>
<proteinExistence type="predicted"/>
<dbReference type="EMBL" id="JADIMR010000091">
    <property type="protein sequence ID" value="MBO8447323.1"/>
    <property type="molecule type" value="Genomic_DNA"/>
</dbReference>
<dbReference type="Pfam" id="PF12836">
    <property type="entry name" value="HHH_3"/>
    <property type="match status" value="1"/>
</dbReference>
<sequence length="639" mass="73669">MKTKIICCTLLFLFSCLKCNCQNDIESIINEILDKQNGTEENNVYEDLYEYLTMLADNPININTAGRRELEQFPLLNQYQIENLLEYRYDYGNLLSVYELNLIEGFDTETVRLCQIFFSFDQIGDKEKTRLKDIFKQGKNKLYGKVHTTVQKKKGFLENKYDGSPFGGYLKYKFNHKKLSFSLTCEHDAGESFIKNKGFDFYSAHVMLKDMGACKAFLLGDYKLNFGQGLVLKSNASYGKNNDPGSLIQRQDAATPYTSSTEYGYFRGVANTWSIKNVDISGFFSYTTYTGNQNYHRNDAELLKKNSNKKIMAGGNINYYHKKFKIGLTAIHDFTNNRTNAGFDYRTRIGKFDLAGEIAVNEKLKPAVLQSVCFSPNQIISFSTLFRYYDPEYESEYGNAYCESGLNDEMGIMTGIGLKPHKNWNFSAYLDMFKFYKPKYGIYKPSDGLEFTFDINYLKNENFSLYGRYKLCTKDKNISMAENENTMKQTVKYKKHDFKVIYYAELLELLELNGGVNGSCYDGENKDLGWVIYNTMKINLKKTGLSFAAGISFFDIKEYSNRIYLYEKSLPYTYSSTMYYGEGLRTYFIVSYKTGELFSLNFKISHTSYSDGKEKTGSGNEEIKGNQKTDMGLMAIFKF</sequence>
<gene>
    <name evidence="1" type="ORF">IAC32_06220</name>
</gene>
<dbReference type="PROSITE" id="PS51257">
    <property type="entry name" value="PROKAR_LIPOPROTEIN"/>
    <property type="match status" value="1"/>
</dbReference>
<protein>
    <submittedName>
        <fullName evidence="1">Helix-hairpin-helix domain-containing protein</fullName>
    </submittedName>
</protein>
<reference evidence="1" key="2">
    <citation type="journal article" date="2021" name="PeerJ">
        <title>Extensive microbial diversity within the chicken gut microbiome revealed by metagenomics and culture.</title>
        <authorList>
            <person name="Gilroy R."/>
            <person name="Ravi A."/>
            <person name="Getino M."/>
            <person name="Pursley I."/>
            <person name="Horton D.L."/>
            <person name="Alikhan N.F."/>
            <person name="Baker D."/>
            <person name="Gharbi K."/>
            <person name="Hall N."/>
            <person name="Watson M."/>
            <person name="Adriaenssens E.M."/>
            <person name="Foster-Nyarko E."/>
            <person name="Jarju S."/>
            <person name="Secka A."/>
            <person name="Antonio M."/>
            <person name="Oren A."/>
            <person name="Chaudhuri R.R."/>
            <person name="La Ragione R."/>
            <person name="Hildebrand F."/>
            <person name="Pallen M.J."/>
        </authorList>
    </citation>
    <scope>NUCLEOTIDE SEQUENCE</scope>
    <source>
        <strain evidence="1">D3-1215</strain>
    </source>
</reference>
<dbReference type="InterPro" id="IPR010994">
    <property type="entry name" value="RuvA_2-like"/>
</dbReference>
<dbReference type="Proteomes" id="UP000823637">
    <property type="component" value="Unassembled WGS sequence"/>
</dbReference>
<evidence type="ECO:0000313" key="1">
    <source>
        <dbReference type="EMBL" id="MBO8447323.1"/>
    </source>
</evidence>
<dbReference type="AlphaFoldDB" id="A0A9D9EI15"/>
<evidence type="ECO:0000313" key="2">
    <source>
        <dbReference type="Proteomes" id="UP000823637"/>
    </source>
</evidence>
<reference evidence="1" key="1">
    <citation type="submission" date="2020-10" db="EMBL/GenBank/DDBJ databases">
        <authorList>
            <person name="Gilroy R."/>
        </authorList>
    </citation>
    <scope>NUCLEOTIDE SEQUENCE</scope>
    <source>
        <strain evidence="1">D3-1215</strain>
    </source>
</reference>
<name>A0A9D9EI15_9BACT</name>
<organism evidence="1 2">
    <name type="scientific">Candidatus Enterocola intestinipullorum</name>
    <dbReference type="NCBI Taxonomy" id="2840783"/>
    <lineage>
        <taxon>Bacteria</taxon>
        <taxon>Pseudomonadati</taxon>
        <taxon>Bacteroidota</taxon>
        <taxon>Bacteroidia</taxon>
        <taxon>Bacteroidales</taxon>
        <taxon>Candidatus Enterocola</taxon>
    </lineage>
</organism>
<dbReference type="SUPFAM" id="SSF47781">
    <property type="entry name" value="RuvA domain 2-like"/>
    <property type="match status" value="1"/>
</dbReference>